<dbReference type="Pfam" id="PF00450">
    <property type="entry name" value="Peptidase_S10"/>
    <property type="match status" value="1"/>
</dbReference>
<dbReference type="Proteomes" id="UP000438476">
    <property type="component" value="Unassembled WGS sequence"/>
</dbReference>
<protein>
    <submittedName>
        <fullName evidence="1">Peptidase S10</fullName>
    </submittedName>
</protein>
<dbReference type="InterPro" id="IPR029058">
    <property type="entry name" value="AB_hydrolase_fold"/>
</dbReference>
<dbReference type="EMBL" id="WTYT01000004">
    <property type="protein sequence ID" value="MXO66167.1"/>
    <property type="molecule type" value="Genomic_DNA"/>
</dbReference>
<dbReference type="GO" id="GO:0004185">
    <property type="term" value="F:serine-type carboxypeptidase activity"/>
    <property type="evidence" value="ECO:0007669"/>
    <property type="project" value="InterPro"/>
</dbReference>
<keyword evidence="2" id="KW-1185">Reference proteome</keyword>
<dbReference type="SUPFAM" id="SSF53474">
    <property type="entry name" value="alpha/beta-Hydrolases"/>
    <property type="match status" value="1"/>
</dbReference>
<dbReference type="AlphaFoldDB" id="A0A6I4T5N8"/>
<evidence type="ECO:0000313" key="2">
    <source>
        <dbReference type="Proteomes" id="UP000438476"/>
    </source>
</evidence>
<dbReference type="Gene3D" id="3.40.50.1820">
    <property type="entry name" value="alpha/beta hydrolase"/>
    <property type="match status" value="1"/>
</dbReference>
<accession>A0A6I4T5N8</accession>
<reference evidence="1 2" key="1">
    <citation type="submission" date="2019-12" db="EMBL/GenBank/DDBJ databases">
        <title>Genomic-based taxomic classification of the family Erythrobacteraceae.</title>
        <authorList>
            <person name="Xu L."/>
        </authorList>
    </citation>
    <scope>NUCLEOTIDE SEQUENCE [LARGE SCALE GENOMIC DNA]</scope>
    <source>
        <strain evidence="1 2">LMG 29518</strain>
    </source>
</reference>
<dbReference type="OrthoDB" id="9770107at2"/>
<evidence type="ECO:0000313" key="1">
    <source>
        <dbReference type="EMBL" id="MXO66167.1"/>
    </source>
</evidence>
<comment type="caution">
    <text evidence="1">The sequence shown here is derived from an EMBL/GenBank/DDBJ whole genome shotgun (WGS) entry which is preliminary data.</text>
</comment>
<dbReference type="InterPro" id="IPR001563">
    <property type="entry name" value="Peptidase_S10"/>
</dbReference>
<name>A0A6I4T5N8_9SPHN</name>
<organism evidence="1 2">
    <name type="scientific">Altericroceibacterium endophyticum</name>
    <dbReference type="NCBI Taxonomy" id="1808508"/>
    <lineage>
        <taxon>Bacteria</taxon>
        <taxon>Pseudomonadati</taxon>
        <taxon>Pseudomonadota</taxon>
        <taxon>Alphaproteobacteria</taxon>
        <taxon>Sphingomonadales</taxon>
        <taxon>Erythrobacteraceae</taxon>
        <taxon>Altericroceibacterium</taxon>
    </lineage>
</organism>
<dbReference type="GO" id="GO:0006508">
    <property type="term" value="P:proteolysis"/>
    <property type="evidence" value="ECO:0007669"/>
    <property type="project" value="InterPro"/>
</dbReference>
<sequence length="459" mass="49477">MVARNAAAYNVTTSDHSARINGREIPYQAQVTELPLPNQDGDIAVVGVSYAYVASDVADRASRPVLFIFNGGPGASSSPLHLQAFGPRRKVGEGADLHLEDNAYSLLDVADLVFIDPPGTGASMPVEGADPSGLFGVTGDADAVTSMIYSWLDSNDRMDSPIAIMGESYGTARTLAILDRIQKRELKMPAGIALLSLAIGDDKGPLASNVTVLPTLAATAWYHQAIDRGGKSVQQHFDEALHFAQTEYLQALVRGVDLPASEKRAVAEKMSALIGLPPEDLMASNLHLSKHDFMLSLLSEEGLRIGQLDGRAKRAIADSNLQPPFDDPSMTLGTGTGDLIARYFKDELGYSLPSEYRSLNLGINFKWDWGGSYETARFTPYLMAAYHQDPDLKLFTSGGYYDITTPAYAGVFALDQAGVPRAKRATHFYASGHSVFEDEGELKKLSADLRGFLHGLSGE</sequence>
<gene>
    <name evidence="1" type="ORF">GRI91_10405</name>
</gene>
<proteinExistence type="predicted"/>